<organism evidence="1 2">
    <name type="scientific">Candidatus Dojkabacteria bacterium</name>
    <dbReference type="NCBI Taxonomy" id="2099670"/>
    <lineage>
        <taxon>Bacteria</taxon>
        <taxon>Candidatus Dojkabacteria</taxon>
    </lineage>
</organism>
<evidence type="ECO:0000313" key="1">
    <source>
        <dbReference type="EMBL" id="TXG77593.1"/>
    </source>
</evidence>
<reference evidence="1 2" key="1">
    <citation type="submission" date="2018-09" db="EMBL/GenBank/DDBJ databases">
        <title>Metagenome Assembled Genomes from an Advanced Water Purification Facility.</title>
        <authorList>
            <person name="Stamps B.W."/>
            <person name="Spear J.R."/>
        </authorList>
    </citation>
    <scope>NUCLEOTIDE SEQUENCE [LARGE SCALE GENOMIC DNA]</scope>
    <source>
        <strain evidence="1">Bin_63_2</strain>
    </source>
</reference>
<dbReference type="Proteomes" id="UP000321026">
    <property type="component" value="Unassembled WGS sequence"/>
</dbReference>
<sequence length="95" mass="10656">MKAVNEIKEAIGIAIGEASMCWDPKPSGVFDSTHAGTIVDRIMNIISVDLLAPITWEQFTQAVNLVLDFHSLPESAREQILLMMDGLKFRREKQK</sequence>
<evidence type="ECO:0000313" key="2">
    <source>
        <dbReference type="Proteomes" id="UP000321026"/>
    </source>
</evidence>
<dbReference type="EMBL" id="SSDS01000041">
    <property type="protein sequence ID" value="TXG77593.1"/>
    <property type="molecule type" value="Genomic_DNA"/>
</dbReference>
<name>A0A5C7J845_9BACT</name>
<dbReference type="AlphaFoldDB" id="A0A5C7J845"/>
<protein>
    <submittedName>
        <fullName evidence="1">Uncharacterized protein</fullName>
    </submittedName>
</protein>
<gene>
    <name evidence="1" type="ORF">E6Q11_02370</name>
</gene>
<comment type="caution">
    <text evidence="1">The sequence shown here is derived from an EMBL/GenBank/DDBJ whole genome shotgun (WGS) entry which is preliminary data.</text>
</comment>
<proteinExistence type="predicted"/>
<accession>A0A5C7J845</accession>